<evidence type="ECO:0000256" key="1">
    <source>
        <dbReference type="SAM" id="MobiDB-lite"/>
    </source>
</evidence>
<keyword evidence="3" id="KW-1185">Reference proteome</keyword>
<evidence type="ECO:0000313" key="4">
    <source>
        <dbReference type="WBParaSite" id="ACAC_0000075801-mRNA-1"/>
    </source>
</evidence>
<sequence>MHVKRRSCTKHLKKWYYFVYFLLFMVGSNVTFFYFEYSDRFACHSSGLLYGSCFQSRLKAMLTEHSNDSSFLIPYCGGLPPMCYDSGAGEALCSLTEAQSDGINDRLCSINEVHEDNVSEGLSSQTEHTTTRESTVEQPINNEHQDDMQDEGYNEKMDEDGSVSSSDDETYRILERQLKKKGEVVRFQPPRVTVHPRHYKRFGKMERCALAEFDYLQDISTDVSALQSSPEGHHSVAI</sequence>
<reference evidence="3" key="1">
    <citation type="submission" date="2012-09" db="EMBL/GenBank/DDBJ databases">
        <authorList>
            <person name="Martin A.A."/>
        </authorList>
    </citation>
    <scope>NUCLEOTIDE SEQUENCE</scope>
</reference>
<keyword evidence="2" id="KW-1133">Transmembrane helix</keyword>
<keyword evidence="2" id="KW-0472">Membrane</keyword>
<organism evidence="3 4">
    <name type="scientific">Angiostrongylus cantonensis</name>
    <name type="common">Rat lungworm</name>
    <dbReference type="NCBI Taxonomy" id="6313"/>
    <lineage>
        <taxon>Eukaryota</taxon>
        <taxon>Metazoa</taxon>
        <taxon>Ecdysozoa</taxon>
        <taxon>Nematoda</taxon>
        <taxon>Chromadorea</taxon>
        <taxon>Rhabditida</taxon>
        <taxon>Rhabditina</taxon>
        <taxon>Rhabditomorpha</taxon>
        <taxon>Strongyloidea</taxon>
        <taxon>Metastrongylidae</taxon>
        <taxon>Angiostrongylus</taxon>
    </lineage>
</organism>
<dbReference type="WBParaSite" id="ACAC_0000075801-mRNA-1">
    <property type="protein sequence ID" value="ACAC_0000075801-mRNA-1"/>
    <property type="gene ID" value="ACAC_0000075801"/>
</dbReference>
<evidence type="ECO:0000313" key="3">
    <source>
        <dbReference type="Proteomes" id="UP000035642"/>
    </source>
</evidence>
<protein>
    <submittedName>
        <fullName evidence="4">Alpha-1,6-mannosyl-glycoprotein 6-beta-N-acetylglucosaminyltransferase</fullName>
    </submittedName>
</protein>
<reference evidence="4" key="2">
    <citation type="submission" date="2017-02" db="UniProtKB">
        <authorList>
            <consortium name="WormBaseParasite"/>
        </authorList>
    </citation>
    <scope>IDENTIFICATION</scope>
</reference>
<dbReference type="Proteomes" id="UP000035642">
    <property type="component" value="Unassembled WGS sequence"/>
</dbReference>
<dbReference type="AlphaFoldDB" id="A0A0K0CU92"/>
<name>A0A0K0CU92_ANGCA</name>
<feature type="region of interest" description="Disordered" evidence="1">
    <location>
        <begin position="118"/>
        <end position="168"/>
    </location>
</feature>
<feature type="compositionally biased region" description="Acidic residues" evidence="1">
    <location>
        <begin position="148"/>
        <end position="161"/>
    </location>
</feature>
<proteinExistence type="predicted"/>
<accession>A0A0K0CU92</accession>
<evidence type="ECO:0000256" key="2">
    <source>
        <dbReference type="SAM" id="Phobius"/>
    </source>
</evidence>
<keyword evidence="2" id="KW-0812">Transmembrane</keyword>
<feature type="transmembrane region" description="Helical" evidence="2">
    <location>
        <begin position="15"/>
        <end position="35"/>
    </location>
</feature>